<comment type="caution">
    <text evidence="4">The sequence shown here is derived from an EMBL/GenBank/DDBJ whole genome shotgun (WGS) entry which is preliminary data.</text>
</comment>
<dbReference type="SUPFAM" id="SSF46689">
    <property type="entry name" value="Homeodomain-like"/>
    <property type="match status" value="1"/>
</dbReference>
<dbReference type="PANTHER" id="PTHR43479:SF7">
    <property type="entry name" value="TETR-FAMILY TRANSCRIPTIONAL REGULATOR"/>
    <property type="match status" value="1"/>
</dbReference>
<evidence type="ECO:0000256" key="2">
    <source>
        <dbReference type="PROSITE-ProRule" id="PRU00335"/>
    </source>
</evidence>
<sequence length="193" mass="22191">MKENQRVALTKRLLQEGLFRLLEEKPLEKVKVTELCREAGINRATFYRHYTAPRDVLLDMEAEFDAKLSATYTAADKQDVPRTIEALTTHLHCHRALLKVFLQNNSADEFLLLFTKIFDTCIRGAEGFSYLAEADEESLKLLTAYITGGGYYMLRQWLLEDIQKSPQEIAALVLRLMNYTVADGDSKERPQRL</sequence>
<dbReference type="Proteomes" id="UP000826793">
    <property type="component" value="Unassembled WGS sequence"/>
</dbReference>
<dbReference type="InterPro" id="IPR039532">
    <property type="entry name" value="TetR_C_Firmicutes"/>
</dbReference>
<accession>A0A9D2MVU4</accession>
<evidence type="ECO:0000313" key="5">
    <source>
        <dbReference type="Proteomes" id="UP000826793"/>
    </source>
</evidence>
<reference evidence="4" key="2">
    <citation type="submission" date="2021-04" db="EMBL/GenBank/DDBJ databases">
        <authorList>
            <person name="Gilroy R."/>
        </authorList>
    </citation>
    <scope>NUCLEOTIDE SEQUENCE</scope>
    <source>
        <strain evidence="4">CHK185-1770</strain>
    </source>
</reference>
<protein>
    <submittedName>
        <fullName evidence="4">TetR/AcrR family transcriptional regulator</fullName>
    </submittedName>
</protein>
<dbReference type="PANTHER" id="PTHR43479">
    <property type="entry name" value="ACREF/ENVCD OPERON REPRESSOR-RELATED"/>
    <property type="match status" value="1"/>
</dbReference>
<dbReference type="Pfam" id="PF00440">
    <property type="entry name" value="TetR_N"/>
    <property type="match status" value="1"/>
</dbReference>
<feature type="DNA-binding region" description="H-T-H motif" evidence="2">
    <location>
        <begin position="31"/>
        <end position="50"/>
    </location>
</feature>
<reference evidence="4" key="1">
    <citation type="journal article" date="2021" name="PeerJ">
        <title>Extensive microbial diversity within the chicken gut microbiome revealed by metagenomics and culture.</title>
        <authorList>
            <person name="Gilroy R."/>
            <person name="Ravi A."/>
            <person name="Getino M."/>
            <person name="Pursley I."/>
            <person name="Horton D.L."/>
            <person name="Alikhan N.F."/>
            <person name="Baker D."/>
            <person name="Gharbi K."/>
            <person name="Hall N."/>
            <person name="Watson M."/>
            <person name="Adriaenssens E.M."/>
            <person name="Foster-Nyarko E."/>
            <person name="Jarju S."/>
            <person name="Secka A."/>
            <person name="Antonio M."/>
            <person name="Oren A."/>
            <person name="Chaudhuri R.R."/>
            <person name="La Ragione R."/>
            <person name="Hildebrand F."/>
            <person name="Pallen M.J."/>
        </authorList>
    </citation>
    <scope>NUCLEOTIDE SEQUENCE</scope>
    <source>
        <strain evidence="4">CHK185-1770</strain>
    </source>
</reference>
<dbReference type="AlphaFoldDB" id="A0A9D2MVU4"/>
<dbReference type="Pfam" id="PF14278">
    <property type="entry name" value="TetR_C_8"/>
    <property type="match status" value="1"/>
</dbReference>
<dbReference type="InterPro" id="IPR001647">
    <property type="entry name" value="HTH_TetR"/>
</dbReference>
<feature type="domain" description="HTH tetR-type" evidence="3">
    <location>
        <begin position="8"/>
        <end position="68"/>
    </location>
</feature>
<dbReference type="InterPro" id="IPR050624">
    <property type="entry name" value="HTH-type_Tx_Regulator"/>
</dbReference>
<evidence type="ECO:0000259" key="3">
    <source>
        <dbReference type="PROSITE" id="PS50977"/>
    </source>
</evidence>
<evidence type="ECO:0000313" key="4">
    <source>
        <dbReference type="EMBL" id="HJB98374.1"/>
    </source>
</evidence>
<gene>
    <name evidence="4" type="ORF">H9710_07335</name>
</gene>
<dbReference type="Gene3D" id="1.10.357.10">
    <property type="entry name" value="Tetracycline Repressor, domain 2"/>
    <property type="match status" value="1"/>
</dbReference>
<dbReference type="InterPro" id="IPR009057">
    <property type="entry name" value="Homeodomain-like_sf"/>
</dbReference>
<dbReference type="GO" id="GO:0003677">
    <property type="term" value="F:DNA binding"/>
    <property type="evidence" value="ECO:0007669"/>
    <property type="project" value="UniProtKB-UniRule"/>
</dbReference>
<dbReference type="EMBL" id="DWXG01000055">
    <property type="protein sequence ID" value="HJB98374.1"/>
    <property type="molecule type" value="Genomic_DNA"/>
</dbReference>
<dbReference type="PROSITE" id="PS50977">
    <property type="entry name" value="HTH_TETR_2"/>
    <property type="match status" value="1"/>
</dbReference>
<keyword evidence="1 2" id="KW-0238">DNA-binding</keyword>
<evidence type="ECO:0000256" key="1">
    <source>
        <dbReference type="ARBA" id="ARBA00023125"/>
    </source>
</evidence>
<proteinExistence type="predicted"/>
<name>A0A9D2MVU4_9FIRM</name>
<organism evidence="4 5">
    <name type="scientific">Candidatus Acutalibacter pullicola</name>
    <dbReference type="NCBI Taxonomy" id="2838417"/>
    <lineage>
        <taxon>Bacteria</taxon>
        <taxon>Bacillati</taxon>
        <taxon>Bacillota</taxon>
        <taxon>Clostridia</taxon>
        <taxon>Eubacteriales</taxon>
        <taxon>Acutalibacteraceae</taxon>
        <taxon>Acutalibacter</taxon>
    </lineage>
</organism>